<keyword evidence="2" id="KW-1185">Reference proteome</keyword>
<dbReference type="EMBL" id="JAEMUH010000001">
    <property type="protein sequence ID" value="MBJ7549144.1"/>
    <property type="molecule type" value="Genomic_DNA"/>
</dbReference>
<dbReference type="Proteomes" id="UP000598488">
    <property type="component" value="Unassembled WGS sequence"/>
</dbReference>
<evidence type="ECO:0008006" key="3">
    <source>
        <dbReference type="Google" id="ProtNLM"/>
    </source>
</evidence>
<accession>A0ABS0Z6A2</accession>
<reference evidence="1 2" key="1">
    <citation type="submission" date="2020-12" db="EMBL/GenBank/DDBJ databases">
        <title>Comparative genome analysis of fungal antagonists Marinomonas ostreistagni 398 and M. spartinae 468.</title>
        <authorList>
            <person name="Fields J.L."/>
            <person name="Mavrodi O.V."/>
            <person name="Biber P.D."/>
            <person name="Indest K.J."/>
            <person name="Mavrodi D.V."/>
        </authorList>
    </citation>
    <scope>NUCLEOTIDE SEQUENCE [LARGE SCALE GENOMIC DNA]</scope>
    <source>
        <strain evidence="1 2">USM7</strain>
    </source>
</reference>
<dbReference type="InterPro" id="IPR029063">
    <property type="entry name" value="SAM-dependent_MTases_sf"/>
</dbReference>
<comment type="caution">
    <text evidence="1">The sequence shown here is derived from an EMBL/GenBank/DDBJ whole genome shotgun (WGS) entry which is preliminary data.</text>
</comment>
<name>A0ABS0Z6A2_9GAMM</name>
<evidence type="ECO:0000313" key="1">
    <source>
        <dbReference type="EMBL" id="MBJ7549144.1"/>
    </source>
</evidence>
<organism evidence="1 2">
    <name type="scientific">Marinomonas ostreistagni</name>
    <dbReference type="NCBI Taxonomy" id="359209"/>
    <lineage>
        <taxon>Bacteria</taxon>
        <taxon>Pseudomonadati</taxon>
        <taxon>Pseudomonadota</taxon>
        <taxon>Gammaproteobacteria</taxon>
        <taxon>Oceanospirillales</taxon>
        <taxon>Oceanospirillaceae</taxon>
        <taxon>Marinomonas</taxon>
    </lineage>
</organism>
<dbReference type="RefSeq" id="WP_199460013.1">
    <property type="nucleotide sequence ID" value="NZ_JAEMUH010000001.1"/>
</dbReference>
<dbReference type="Gene3D" id="3.40.50.150">
    <property type="entry name" value="Vaccinia Virus protein VP39"/>
    <property type="match status" value="1"/>
</dbReference>
<evidence type="ECO:0000313" key="2">
    <source>
        <dbReference type="Proteomes" id="UP000598488"/>
    </source>
</evidence>
<gene>
    <name evidence="1" type="ORF">JHD44_00480</name>
</gene>
<dbReference type="InterPro" id="IPR008884">
    <property type="entry name" value="TylF_MeTrfase"/>
</dbReference>
<sequence>MTESKDIKIMRFGPEGEDERRSQMIDLLQECPIPKEELLLNTGMFLTPQTLSRVLYMDHLYKKIINVQGVIMEFGCRWGQNLSLFTAMRGIYEPFNRLRTVVGFDTFSGFVEVDERDGKDMDVCSYSVTNGYESYLDQLLHFQEQESPLSHLKKYTLVKGDVCETVPQYLQEHPETIVALAYFDLDLYKPTKAVIEAIRHRIPKGAVIAFDEINDASCPGETLALLESFGINNCRIERYQYNARTSYFVYE</sequence>
<dbReference type="PANTHER" id="PTHR40036">
    <property type="entry name" value="MACROCIN O-METHYLTRANSFERASE"/>
    <property type="match status" value="1"/>
</dbReference>
<dbReference type="PANTHER" id="PTHR40036:SF1">
    <property type="entry name" value="MACROCIN O-METHYLTRANSFERASE"/>
    <property type="match status" value="1"/>
</dbReference>
<protein>
    <recommendedName>
        <fullName evidence="3">Crotonobetainyl-CoA--carnitine CoA-transferase</fullName>
    </recommendedName>
</protein>
<proteinExistence type="predicted"/>